<gene>
    <name evidence="2" type="ORF">OXD698_LOCUS48850</name>
</gene>
<feature type="transmembrane region" description="Helical" evidence="1">
    <location>
        <begin position="23"/>
        <end position="44"/>
    </location>
</feature>
<protein>
    <submittedName>
        <fullName evidence="2">Uncharacterized protein</fullName>
    </submittedName>
</protein>
<keyword evidence="1" id="KW-0812">Transmembrane</keyword>
<keyword evidence="1" id="KW-0472">Membrane</keyword>
<dbReference type="AlphaFoldDB" id="A0A820L8K0"/>
<proteinExistence type="predicted"/>
<evidence type="ECO:0000313" key="2">
    <source>
        <dbReference type="EMBL" id="CAF4352469.1"/>
    </source>
</evidence>
<evidence type="ECO:0000256" key="1">
    <source>
        <dbReference type="SAM" id="Phobius"/>
    </source>
</evidence>
<keyword evidence="1" id="KW-1133">Transmembrane helix</keyword>
<sequence>SETVTSNGTQPETLCEYLKSRKVIWITFSIIVAVLIITFLILIFKTEKTNSEKTSTTEESTIKITEKMEVTTGSQNEIIIYFEVNIR</sequence>
<dbReference type="EMBL" id="CAJOAZ010021076">
    <property type="protein sequence ID" value="CAF4352469.1"/>
    <property type="molecule type" value="Genomic_DNA"/>
</dbReference>
<name>A0A820L8K0_9BILA</name>
<organism evidence="2 3">
    <name type="scientific">Adineta steineri</name>
    <dbReference type="NCBI Taxonomy" id="433720"/>
    <lineage>
        <taxon>Eukaryota</taxon>
        <taxon>Metazoa</taxon>
        <taxon>Spiralia</taxon>
        <taxon>Gnathifera</taxon>
        <taxon>Rotifera</taxon>
        <taxon>Eurotatoria</taxon>
        <taxon>Bdelloidea</taxon>
        <taxon>Adinetida</taxon>
        <taxon>Adinetidae</taxon>
        <taxon>Adineta</taxon>
    </lineage>
</organism>
<feature type="non-terminal residue" evidence="2">
    <location>
        <position position="1"/>
    </location>
</feature>
<dbReference type="Proteomes" id="UP000663844">
    <property type="component" value="Unassembled WGS sequence"/>
</dbReference>
<comment type="caution">
    <text evidence="2">The sequence shown here is derived from an EMBL/GenBank/DDBJ whole genome shotgun (WGS) entry which is preliminary data.</text>
</comment>
<evidence type="ECO:0000313" key="3">
    <source>
        <dbReference type="Proteomes" id="UP000663844"/>
    </source>
</evidence>
<reference evidence="2" key="1">
    <citation type="submission" date="2021-02" db="EMBL/GenBank/DDBJ databases">
        <authorList>
            <person name="Nowell W R."/>
        </authorList>
    </citation>
    <scope>NUCLEOTIDE SEQUENCE</scope>
</reference>
<accession>A0A820L8K0</accession>